<name>A0A1H9FCD8_9BACT</name>
<dbReference type="OrthoDB" id="676718at2"/>
<dbReference type="Proteomes" id="UP000199021">
    <property type="component" value="Unassembled WGS sequence"/>
</dbReference>
<protein>
    <submittedName>
        <fullName evidence="2">Uncharacterized protein</fullName>
    </submittedName>
</protein>
<reference evidence="3" key="1">
    <citation type="submission" date="2016-10" db="EMBL/GenBank/DDBJ databases">
        <authorList>
            <person name="Varghese N."/>
            <person name="Submissions S."/>
        </authorList>
    </citation>
    <scope>NUCLEOTIDE SEQUENCE [LARGE SCALE GENOMIC DNA]</scope>
    <source>
        <strain evidence="3">DSM 24740</strain>
    </source>
</reference>
<evidence type="ECO:0000313" key="3">
    <source>
        <dbReference type="Proteomes" id="UP000199021"/>
    </source>
</evidence>
<gene>
    <name evidence="2" type="ORF">SAMN05444359_108179</name>
</gene>
<sequence>MSFFKRLFGRKKEPKVERRPTDSTPASTPKPPKPASNPKVEEPFVPGQSRAAARPLYHHLPEGTPEPTLKETTNLLRIDAILTMAHYTGEEHDFDCGPEDLLIRKMTDDNAILIPMVLTHKQTGLKHPVFFAYTEEEAAYFPYYAREMAKEDGWGAAHYYGIVPFEELPAGDELPRPEPIGFIDLFELKKDFQPPEGNYSLWNRTSRESFLPNSPLLPMLDVIYTRLAGYESLFAGLLMSSWQRKELDGRMQLPQEDFTMALIGPEKVPTLVTFSETRGIVFSTPTSVSPTYRNRLHKHYMDFAVQFADMMDQKEGLEKDPEPAGGYPLKWFKDLQEQIITRHQGAHIIVPFQLGDKVEAFSSDMQYDVDDIPMAFVFPRVIHLRAEDVNPQTSNIRVGTNDGKPLEAEVYSVPFVGQLHIAYAVDRGDHFTYVNKSHFTAMTPADQERLHEVALENLANEISGNISFRGSPDLFGIVEGTGDYEAATMLLPAFWEKLEPVFGGDLVTMVLSRGQVLVSRLTNAEGMEKMQEFAANLKEQIPEHKYYDDSVYYRGPVGTWSVT</sequence>
<dbReference type="InParanoid" id="A0A1H9FCD8"/>
<feature type="region of interest" description="Disordered" evidence="1">
    <location>
        <begin position="1"/>
        <end position="44"/>
    </location>
</feature>
<dbReference type="EMBL" id="FOFB01000008">
    <property type="protein sequence ID" value="SEQ35589.1"/>
    <property type="molecule type" value="Genomic_DNA"/>
</dbReference>
<feature type="compositionally biased region" description="Basic and acidic residues" evidence="1">
    <location>
        <begin position="10"/>
        <end position="21"/>
    </location>
</feature>
<evidence type="ECO:0000256" key="1">
    <source>
        <dbReference type="SAM" id="MobiDB-lite"/>
    </source>
</evidence>
<dbReference type="AlphaFoldDB" id="A0A1H9FCD8"/>
<dbReference type="STRING" id="478744.SAMN05444359_108179"/>
<evidence type="ECO:0000313" key="2">
    <source>
        <dbReference type="EMBL" id="SEQ35589.1"/>
    </source>
</evidence>
<dbReference type="RefSeq" id="WP_090167648.1">
    <property type="nucleotide sequence ID" value="NZ_FOFB01000008.1"/>
</dbReference>
<accession>A0A1H9FCD8</accession>
<proteinExistence type="predicted"/>
<keyword evidence="3" id="KW-1185">Reference proteome</keyword>
<organism evidence="2 3">
    <name type="scientific">Neolewinella agarilytica</name>
    <dbReference type="NCBI Taxonomy" id="478744"/>
    <lineage>
        <taxon>Bacteria</taxon>
        <taxon>Pseudomonadati</taxon>
        <taxon>Bacteroidota</taxon>
        <taxon>Saprospiria</taxon>
        <taxon>Saprospirales</taxon>
        <taxon>Lewinellaceae</taxon>
        <taxon>Neolewinella</taxon>
    </lineage>
</organism>